<name>A0A0R3M983_9BRAD</name>
<dbReference type="AlphaFoldDB" id="A0A0R3M983"/>
<proteinExistence type="predicted"/>
<reference evidence="1 2" key="1">
    <citation type="submission" date="2014-03" db="EMBL/GenBank/DDBJ databases">
        <title>Bradyrhizobium valentinum sp. nov., isolated from effective nodules of Lupinus mariae-josephae, a lupine endemic of basic-lime soils in Eastern Spain.</title>
        <authorList>
            <person name="Duran D."/>
            <person name="Rey L."/>
            <person name="Navarro A."/>
            <person name="Busquets A."/>
            <person name="Imperial J."/>
            <person name="Ruiz-Argueso T."/>
        </authorList>
    </citation>
    <scope>NUCLEOTIDE SEQUENCE [LARGE SCALE GENOMIC DNA]</scope>
    <source>
        <strain evidence="1 2">CCBAU 23086</strain>
    </source>
</reference>
<gene>
    <name evidence="1" type="ORF">CQ14_13505</name>
</gene>
<dbReference type="Proteomes" id="UP000051660">
    <property type="component" value="Unassembled WGS sequence"/>
</dbReference>
<dbReference type="EMBL" id="LLYB01000125">
    <property type="protein sequence ID" value="KRR16632.1"/>
    <property type="molecule type" value="Genomic_DNA"/>
</dbReference>
<evidence type="ECO:0000313" key="1">
    <source>
        <dbReference type="EMBL" id="KRR16632.1"/>
    </source>
</evidence>
<sequence length="77" mass="8627">MIAKESWMDSPDIAATAFARAWSVYRLIHSGIDDDDARRAGLQRFIRQRCEAGETDTELLAVEGLKYLKGLEGVPED</sequence>
<comment type="caution">
    <text evidence="1">The sequence shown here is derived from an EMBL/GenBank/DDBJ whole genome shotgun (WGS) entry which is preliminary data.</text>
</comment>
<evidence type="ECO:0000313" key="2">
    <source>
        <dbReference type="Proteomes" id="UP000051660"/>
    </source>
</evidence>
<organism evidence="1 2">
    <name type="scientific">Bradyrhizobium lablabi</name>
    <dbReference type="NCBI Taxonomy" id="722472"/>
    <lineage>
        <taxon>Bacteria</taxon>
        <taxon>Pseudomonadati</taxon>
        <taxon>Pseudomonadota</taxon>
        <taxon>Alphaproteobacteria</taxon>
        <taxon>Hyphomicrobiales</taxon>
        <taxon>Nitrobacteraceae</taxon>
        <taxon>Bradyrhizobium</taxon>
    </lineage>
</organism>
<protein>
    <submittedName>
        <fullName evidence="1">Uncharacterized protein</fullName>
    </submittedName>
</protein>
<accession>A0A0R3M983</accession>